<gene>
    <name evidence="1" type="ORF">DPMN_097342</name>
</gene>
<dbReference type="Gene3D" id="1.20.58.60">
    <property type="match status" value="1"/>
</dbReference>
<sequence>MSKWRELLQASEDRGKGLGEVKDILQFNEQVDKVQDWIREKVGKWLASCTY</sequence>
<reference evidence="1" key="2">
    <citation type="submission" date="2020-11" db="EMBL/GenBank/DDBJ databases">
        <authorList>
            <person name="McCartney M.A."/>
            <person name="Auch B."/>
            <person name="Kono T."/>
            <person name="Mallez S."/>
            <person name="Becker A."/>
            <person name="Gohl D.M."/>
            <person name="Silverstein K.A.T."/>
            <person name="Koren S."/>
            <person name="Bechman K.B."/>
            <person name="Herman A."/>
            <person name="Abrahante J.E."/>
            <person name="Garbe J."/>
        </authorList>
    </citation>
    <scope>NUCLEOTIDE SEQUENCE</scope>
    <source>
        <strain evidence="1">Duluth1</strain>
        <tissue evidence="1">Whole animal</tissue>
    </source>
</reference>
<name>A0A9D4LBM2_DREPO</name>
<dbReference type="AlphaFoldDB" id="A0A9D4LBM2"/>
<accession>A0A9D4LBM2</accession>
<organism evidence="1 2">
    <name type="scientific">Dreissena polymorpha</name>
    <name type="common">Zebra mussel</name>
    <name type="synonym">Mytilus polymorpha</name>
    <dbReference type="NCBI Taxonomy" id="45954"/>
    <lineage>
        <taxon>Eukaryota</taxon>
        <taxon>Metazoa</taxon>
        <taxon>Spiralia</taxon>
        <taxon>Lophotrochozoa</taxon>
        <taxon>Mollusca</taxon>
        <taxon>Bivalvia</taxon>
        <taxon>Autobranchia</taxon>
        <taxon>Heteroconchia</taxon>
        <taxon>Euheterodonta</taxon>
        <taxon>Imparidentia</taxon>
        <taxon>Neoheterodontei</taxon>
        <taxon>Myida</taxon>
        <taxon>Dreissenoidea</taxon>
        <taxon>Dreissenidae</taxon>
        <taxon>Dreissena</taxon>
    </lineage>
</organism>
<protein>
    <submittedName>
        <fullName evidence="1">Uncharacterized protein</fullName>
    </submittedName>
</protein>
<evidence type="ECO:0000313" key="2">
    <source>
        <dbReference type="Proteomes" id="UP000828390"/>
    </source>
</evidence>
<comment type="caution">
    <text evidence="1">The sequence shown here is derived from an EMBL/GenBank/DDBJ whole genome shotgun (WGS) entry which is preliminary data.</text>
</comment>
<dbReference type="Proteomes" id="UP000828390">
    <property type="component" value="Unassembled WGS sequence"/>
</dbReference>
<keyword evidence="2" id="KW-1185">Reference proteome</keyword>
<proteinExistence type="predicted"/>
<evidence type="ECO:0000313" key="1">
    <source>
        <dbReference type="EMBL" id="KAH3854793.1"/>
    </source>
</evidence>
<reference evidence="1" key="1">
    <citation type="journal article" date="2019" name="bioRxiv">
        <title>The Genome of the Zebra Mussel, Dreissena polymorpha: A Resource for Invasive Species Research.</title>
        <authorList>
            <person name="McCartney M.A."/>
            <person name="Auch B."/>
            <person name="Kono T."/>
            <person name="Mallez S."/>
            <person name="Zhang Y."/>
            <person name="Obille A."/>
            <person name="Becker A."/>
            <person name="Abrahante J.E."/>
            <person name="Garbe J."/>
            <person name="Badalamenti J.P."/>
            <person name="Herman A."/>
            <person name="Mangelson H."/>
            <person name="Liachko I."/>
            <person name="Sullivan S."/>
            <person name="Sone E.D."/>
            <person name="Koren S."/>
            <person name="Silverstein K.A.T."/>
            <person name="Beckman K.B."/>
            <person name="Gohl D.M."/>
        </authorList>
    </citation>
    <scope>NUCLEOTIDE SEQUENCE</scope>
    <source>
        <strain evidence="1">Duluth1</strain>
        <tissue evidence="1">Whole animal</tissue>
    </source>
</reference>
<dbReference type="SUPFAM" id="SSF46966">
    <property type="entry name" value="Spectrin repeat"/>
    <property type="match status" value="1"/>
</dbReference>
<dbReference type="EMBL" id="JAIWYP010000003">
    <property type="protein sequence ID" value="KAH3854793.1"/>
    <property type="molecule type" value="Genomic_DNA"/>
</dbReference>